<gene>
    <name evidence="4" type="ORF">KI387_010181</name>
</gene>
<dbReference type="Proteomes" id="UP000824469">
    <property type="component" value="Unassembled WGS sequence"/>
</dbReference>
<dbReference type="CDD" id="cd11288">
    <property type="entry name" value="gelsolin_S5_like"/>
    <property type="match status" value="1"/>
</dbReference>
<evidence type="ECO:0000256" key="2">
    <source>
        <dbReference type="SAM" id="MobiDB-lite"/>
    </source>
</evidence>
<feature type="domain" description="Gelsolin-like" evidence="3">
    <location>
        <begin position="383"/>
        <end position="465"/>
    </location>
</feature>
<name>A0AA38FKH6_TAXCH</name>
<dbReference type="GO" id="GO:0051014">
    <property type="term" value="P:actin filament severing"/>
    <property type="evidence" value="ECO:0007669"/>
    <property type="project" value="TreeGrafter"/>
</dbReference>
<evidence type="ECO:0000313" key="4">
    <source>
        <dbReference type="EMBL" id="KAH9305777.1"/>
    </source>
</evidence>
<reference evidence="4 5" key="1">
    <citation type="journal article" date="2021" name="Nat. Plants">
        <title>The Taxus genome provides insights into paclitaxel biosynthesis.</title>
        <authorList>
            <person name="Xiong X."/>
            <person name="Gou J."/>
            <person name="Liao Q."/>
            <person name="Li Y."/>
            <person name="Zhou Q."/>
            <person name="Bi G."/>
            <person name="Li C."/>
            <person name="Du R."/>
            <person name="Wang X."/>
            <person name="Sun T."/>
            <person name="Guo L."/>
            <person name="Liang H."/>
            <person name="Lu P."/>
            <person name="Wu Y."/>
            <person name="Zhang Z."/>
            <person name="Ro D.K."/>
            <person name="Shang Y."/>
            <person name="Huang S."/>
            <person name="Yan J."/>
        </authorList>
    </citation>
    <scope>NUCLEOTIDE SEQUENCE [LARGE SCALE GENOMIC DNA]</scope>
    <source>
        <strain evidence="4">Ta-2019</strain>
    </source>
</reference>
<dbReference type="Pfam" id="PF00626">
    <property type="entry name" value="Gelsolin"/>
    <property type="match status" value="5"/>
</dbReference>
<feature type="non-terminal residue" evidence="4">
    <location>
        <position position="1"/>
    </location>
</feature>
<sequence>GMDLWRIENLHPVVIPKSEYGKFYSKDSYIVLQTGASTSGTRHYDIFFWIGKDTSQDEAGTAGKKAVELDAALGGRTVQYRELDGYETDKFLSLFKPCFIPLEGSMLSGDKTVDTEKIEPSLYMCKGRHVVRVKQVPFARSSLNHDDVFVLDTNTKIYQFNGATSNIQERAKALDVVWYIQHKYHEGKCEVAVIEDGKLVAEADSGEFWVLFGGFAPIGKKSNNEDDLPLELSPGKLYIVMDGQLKAIEGPLSKSVLESNKCYVLDCGSEIHVWVGRVTQLEDRKVASLAAEEFISSQKRGTCVHLVRIIQGYETINFKANFESWPLGNGASGSEDGKGKVASLLKKQGVDVKGVLKATPGTDEIPPLLEGGGKLEVWSVNNNVKTPVPKEEVGKFYSEGCYVILYTYHKEDRREDYFLCSWLGKQSTEEDKTSTVRITNSMAISLKGRPVQGLIAQGKEPAQFIALFPNLAILNGQMNVGSKKENVDNCSMDETSNGDCVMLLQLCGTEAHNSKAIQVDPVAASLDSACCFLLQSGTSLFTWHGNSTTNEQQKSAARFAEFLKPGTSSKAVKEGTEPVAFWNALGGRQSYVSQKGPQETTGDPHLYASEFDNGTLKLIEIFNFSQDDLLTEDIMVLDTHGEVFIWIGQHVDAKLKHQGFEIGKKYIERASLFEGLSQDTPLYKVTEGNEPSFFTRYFAWDAAKAMVQGNSFEKKLQVLQGKPAQTVEKIQNRISGITAGSNGSPKKISDNLNGLRQGVATQRSAALAALSAAFTSTNRDKDLNKVTRASFKLRRSASTGASASTLSVEPESNSPANPPAKVADEKVSITVSAKIETNITEDSEIKLTVHEGSAPENGTKLEESISNGNGQEMVKDDEIKPKEDGFPSTYSYERLKSKSTNPATGINPRKRE</sequence>
<dbReference type="CDD" id="cd11289">
    <property type="entry name" value="gelsolin_S2_like"/>
    <property type="match status" value="1"/>
</dbReference>
<keyword evidence="5" id="KW-1185">Reference proteome</keyword>
<accession>A0AA38FKH6</accession>
<feature type="region of interest" description="Disordered" evidence="2">
    <location>
        <begin position="798"/>
        <end position="825"/>
    </location>
</feature>
<dbReference type="PRINTS" id="PR00597">
    <property type="entry name" value="GELSOLIN"/>
</dbReference>
<dbReference type="InterPro" id="IPR007123">
    <property type="entry name" value="Gelsolin-like_dom"/>
</dbReference>
<feature type="domain" description="Gelsolin-like" evidence="3">
    <location>
        <begin position="13"/>
        <end position="92"/>
    </location>
</feature>
<evidence type="ECO:0000256" key="1">
    <source>
        <dbReference type="ARBA" id="ARBA00022737"/>
    </source>
</evidence>
<comment type="caution">
    <text evidence="4">The sequence shown here is derived from an EMBL/GenBank/DDBJ whole genome shotgun (WGS) entry which is preliminary data.</text>
</comment>
<feature type="domain" description="Gelsolin-like" evidence="3">
    <location>
        <begin position="130"/>
        <end position="198"/>
    </location>
</feature>
<proteinExistence type="predicted"/>
<evidence type="ECO:0000259" key="3">
    <source>
        <dbReference type="Pfam" id="PF00626"/>
    </source>
</evidence>
<feature type="compositionally biased region" description="Basic and acidic residues" evidence="2">
    <location>
        <begin position="873"/>
        <end position="885"/>
    </location>
</feature>
<organism evidence="4 5">
    <name type="scientific">Taxus chinensis</name>
    <name type="common">Chinese yew</name>
    <name type="synonym">Taxus wallichiana var. chinensis</name>
    <dbReference type="NCBI Taxonomy" id="29808"/>
    <lineage>
        <taxon>Eukaryota</taxon>
        <taxon>Viridiplantae</taxon>
        <taxon>Streptophyta</taxon>
        <taxon>Embryophyta</taxon>
        <taxon>Tracheophyta</taxon>
        <taxon>Spermatophyta</taxon>
        <taxon>Pinopsida</taxon>
        <taxon>Pinidae</taxon>
        <taxon>Conifers II</taxon>
        <taxon>Cupressales</taxon>
        <taxon>Taxaceae</taxon>
        <taxon>Taxus</taxon>
    </lineage>
</organism>
<dbReference type="CDD" id="cd11291">
    <property type="entry name" value="gelsolin_S6_like"/>
    <property type="match status" value="1"/>
</dbReference>
<dbReference type="AlphaFoldDB" id="A0AA38FKH6"/>
<dbReference type="PANTHER" id="PTHR11977:SF51">
    <property type="entry name" value="PROTEIN FLIGHTLESS-1 HOMOLOG"/>
    <property type="match status" value="1"/>
</dbReference>
<feature type="domain" description="Gelsolin-like" evidence="3">
    <location>
        <begin position="623"/>
        <end position="660"/>
    </location>
</feature>
<dbReference type="GO" id="GO:0051015">
    <property type="term" value="F:actin filament binding"/>
    <property type="evidence" value="ECO:0007669"/>
    <property type="project" value="InterPro"/>
</dbReference>
<dbReference type="SMART" id="SM00262">
    <property type="entry name" value="GEL"/>
    <property type="match status" value="6"/>
</dbReference>
<feature type="non-terminal residue" evidence="4">
    <location>
        <position position="912"/>
    </location>
</feature>
<dbReference type="InterPro" id="IPR007122">
    <property type="entry name" value="Villin/Gelsolin"/>
</dbReference>
<dbReference type="CDD" id="cd11290">
    <property type="entry name" value="gelsolin_S1_like"/>
    <property type="match status" value="1"/>
</dbReference>
<dbReference type="SUPFAM" id="SSF55753">
    <property type="entry name" value="Actin depolymerizing proteins"/>
    <property type="match status" value="6"/>
</dbReference>
<evidence type="ECO:0000313" key="5">
    <source>
        <dbReference type="Proteomes" id="UP000824469"/>
    </source>
</evidence>
<dbReference type="CDD" id="cd11293">
    <property type="entry name" value="gelsolin_S4_like"/>
    <property type="match status" value="1"/>
</dbReference>
<protein>
    <recommendedName>
        <fullName evidence="3">Gelsolin-like domain-containing protein</fullName>
    </recommendedName>
</protein>
<dbReference type="PANTHER" id="PTHR11977">
    <property type="entry name" value="VILLIN"/>
    <property type="match status" value="1"/>
</dbReference>
<dbReference type="InterPro" id="IPR029006">
    <property type="entry name" value="ADF-H/Gelsolin-like_dom_sf"/>
</dbReference>
<feature type="compositionally biased region" description="Low complexity" evidence="2">
    <location>
        <begin position="798"/>
        <end position="807"/>
    </location>
</feature>
<dbReference type="Gene3D" id="3.40.20.10">
    <property type="entry name" value="Severin"/>
    <property type="match status" value="6"/>
</dbReference>
<dbReference type="EMBL" id="JAHRHJ020000008">
    <property type="protein sequence ID" value="KAH9305777.1"/>
    <property type="molecule type" value="Genomic_DNA"/>
</dbReference>
<dbReference type="OMA" id="QFIALFP"/>
<keyword evidence="1" id="KW-0677">Repeat</keyword>
<feature type="region of interest" description="Disordered" evidence="2">
    <location>
        <begin position="846"/>
        <end position="912"/>
    </location>
</feature>
<dbReference type="FunFam" id="3.40.20.10:FF:000001">
    <property type="entry name" value="Gelsolin"/>
    <property type="match status" value="1"/>
</dbReference>
<feature type="domain" description="Gelsolin-like" evidence="3">
    <location>
        <begin position="247"/>
        <end position="318"/>
    </location>
</feature>